<reference evidence="1 4" key="3">
    <citation type="submission" date="2020-10" db="EMBL/GenBank/DDBJ databases">
        <title>Ca. Dormibacterota MAGs.</title>
        <authorList>
            <person name="Montgomery K."/>
        </authorList>
    </citation>
    <scope>NUCLEOTIDE SEQUENCE [LARGE SCALE GENOMIC DNA]</scope>
    <source>
        <strain evidence="1">SC8812_S17_18</strain>
    </source>
</reference>
<evidence type="ECO:0000313" key="4">
    <source>
        <dbReference type="Proteomes" id="UP000606991"/>
    </source>
</evidence>
<evidence type="ECO:0000313" key="1">
    <source>
        <dbReference type="EMBL" id="MBJ7594765.1"/>
    </source>
</evidence>
<dbReference type="Proteomes" id="UP000606991">
    <property type="component" value="Unassembled WGS sequence"/>
</dbReference>
<organism evidence="2 3">
    <name type="scientific">Candidatus Aeolococcus gillhamiae</name>
    <dbReference type="NCBI Taxonomy" id="3127015"/>
    <lineage>
        <taxon>Bacteria</taxon>
        <taxon>Bacillati</taxon>
        <taxon>Candidatus Dormiibacterota</taxon>
        <taxon>Candidatus Dormibacteria</taxon>
        <taxon>Candidatus Aeolococcales</taxon>
        <taxon>Candidatus Aeolococcaceae</taxon>
        <taxon>Candidatus Aeolococcus</taxon>
    </lineage>
</organism>
<dbReference type="Proteomes" id="UP000248724">
    <property type="component" value="Unassembled WGS sequence"/>
</dbReference>
<proteinExistence type="predicted"/>
<accession>A0A2W5Z7M4</accession>
<reference evidence="2" key="2">
    <citation type="submission" date="2018-05" db="EMBL/GenBank/DDBJ databases">
        <authorList>
            <person name="Ferrari B."/>
        </authorList>
    </citation>
    <scope>NUCLEOTIDE SEQUENCE</scope>
    <source>
        <strain evidence="2">RRmetagenome_bin12</strain>
    </source>
</reference>
<dbReference type="EMBL" id="JAEKNS010000080">
    <property type="protein sequence ID" value="MBJ7594765.1"/>
    <property type="molecule type" value="Genomic_DNA"/>
</dbReference>
<protein>
    <submittedName>
        <fullName evidence="2">Uncharacterized protein</fullName>
    </submittedName>
</protein>
<sequence>MGRRDDAAILFIAGARRGEREVRLGSDRLLTSSPSVTVAVDGSTQLVFWQGSGNTLWEGW</sequence>
<gene>
    <name evidence="2" type="ORF">DLM65_06085</name>
    <name evidence="1" type="ORF">JF886_07875</name>
</gene>
<evidence type="ECO:0000313" key="2">
    <source>
        <dbReference type="EMBL" id="PZR81332.1"/>
    </source>
</evidence>
<accession>A0A934K2S0</accession>
<evidence type="ECO:0000313" key="3">
    <source>
        <dbReference type="Proteomes" id="UP000248724"/>
    </source>
</evidence>
<dbReference type="RefSeq" id="WP_337311248.1">
    <property type="nucleotide sequence ID" value="NZ_JAEKNS010000080.1"/>
</dbReference>
<reference evidence="2 3" key="1">
    <citation type="journal article" date="2017" name="Nature">
        <title>Atmospheric trace gases support primary production in Antarctic desert surface soil.</title>
        <authorList>
            <person name="Ji M."/>
            <person name="Greening C."/>
            <person name="Vanwonterghem I."/>
            <person name="Carere C.R."/>
            <person name="Bay S.K."/>
            <person name="Steen J.A."/>
            <person name="Montgomery K."/>
            <person name="Lines T."/>
            <person name="Beardall J."/>
            <person name="van Dorst J."/>
            <person name="Snape I."/>
            <person name="Stott M.B."/>
            <person name="Hugenholtz P."/>
            <person name="Ferrari B.C."/>
        </authorList>
    </citation>
    <scope>NUCLEOTIDE SEQUENCE [LARGE SCALE GENOMIC DNA]</scope>
    <source>
        <strain evidence="2">RRmetagenome_bin12</strain>
    </source>
</reference>
<dbReference type="AlphaFoldDB" id="A0A2W5Z7M4"/>
<comment type="caution">
    <text evidence="2">The sequence shown here is derived from an EMBL/GenBank/DDBJ whole genome shotgun (WGS) entry which is preliminary data.</text>
</comment>
<name>A0A2W5Z7M4_9BACT</name>
<dbReference type="EMBL" id="QHBU01000116">
    <property type="protein sequence ID" value="PZR81332.1"/>
    <property type="molecule type" value="Genomic_DNA"/>
</dbReference>